<dbReference type="Pfam" id="PF10173">
    <property type="entry name" value="Mit_KHE1"/>
    <property type="match status" value="1"/>
</dbReference>
<evidence type="ECO:0000256" key="2">
    <source>
        <dbReference type="SAM" id="Phobius"/>
    </source>
</evidence>
<feature type="region of interest" description="Disordered" evidence="1">
    <location>
        <begin position="22"/>
        <end position="88"/>
    </location>
</feature>
<dbReference type="InterPro" id="IPR018786">
    <property type="entry name" value="Mit_KHE1"/>
</dbReference>
<organism evidence="3 4">
    <name type="scientific">Crepidotus variabilis</name>
    <dbReference type="NCBI Taxonomy" id="179855"/>
    <lineage>
        <taxon>Eukaryota</taxon>
        <taxon>Fungi</taxon>
        <taxon>Dikarya</taxon>
        <taxon>Basidiomycota</taxon>
        <taxon>Agaricomycotina</taxon>
        <taxon>Agaricomycetes</taxon>
        <taxon>Agaricomycetidae</taxon>
        <taxon>Agaricales</taxon>
        <taxon>Agaricineae</taxon>
        <taxon>Crepidotaceae</taxon>
        <taxon>Crepidotus</taxon>
    </lineage>
</organism>
<accession>A0A9P6JJM5</accession>
<sequence>MSTTKLRIVAIPLTRPRALARSFPSASGFGAGGSTTSTEADPSKPNGLTYYQFQISNKRERKSGSSSASSTSSSTSTPSSSSSNTPSSASWLTKLKSLKYPEEGIVQFASVKASQTWAGFGRAEGGWKLKTYQMGEKLRDRLDFEELALGSIDPALGPSITSIATGSKTGSTKNGAILKSGEKVDIKIPLLYPPSILSPSSALSSLHASTTLRIPQHRRGFWIWMVIAPFTAPFMVIPVIPNLPFFFCVWRSWGHWRAYKASEYLASLLDHGMIVPQGSKALDAVYARSVQGGLVDTKEHLEEKTPEQKYTPDAEHKHDILLTKDDVPRLVEFLKGSFGSSVFASSEATETSSSSSSSTVNSDDSSTLSSSGASSPSSPSIPLPESTSGAGAGNGTSSTKDDEDTDMDTNIDASNIYRAVEQAQTRVESGREV</sequence>
<feature type="region of interest" description="Disordered" evidence="1">
    <location>
        <begin position="297"/>
        <end position="317"/>
    </location>
</feature>
<reference evidence="3" key="1">
    <citation type="submission" date="2020-11" db="EMBL/GenBank/DDBJ databases">
        <authorList>
            <consortium name="DOE Joint Genome Institute"/>
            <person name="Ahrendt S."/>
            <person name="Riley R."/>
            <person name="Andreopoulos W."/>
            <person name="Labutti K."/>
            <person name="Pangilinan J."/>
            <person name="Ruiz-Duenas F.J."/>
            <person name="Barrasa J.M."/>
            <person name="Sanchez-Garcia M."/>
            <person name="Camarero S."/>
            <person name="Miyauchi S."/>
            <person name="Serrano A."/>
            <person name="Linde D."/>
            <person name="Babiker R."/>
            <person name="Drula E."/>
            <person name="Ayuso-Fernandez I."/>
            <person name="Pacheco R."/>
            <person name="Padilla G."/>
            <person name="Ferreira P."/>
            <person name="Barriuso J."/>
            <person name="Kellner H."/>
            <person name="Castanera R."/>
            <person name="Alfaro M."/>
            <person name="Ramirez L."/>
            <person name="Pisabarro A.G."/>
            <person name="Kuo A."/>
            <person name="Tritt A."/>
            <person name="Lipzen A."/>
            <person name="He G."/>
            <person name="Yan M."/>
            <person name="Ng V."/>
            <person name="Cullen D."/>
            <person name="Martin F."/>
            <person name="Rosso M.-N."/>
            <person name="Henrissat B."/>
            <person name="Hibbett D."/>
            <person name="Martinez A.T."/>
            <person name="Grigoriev I.V."/>
        </authorList>
    </citation>
    <scope>NUCLEOTIDE SEQUENCE</scope>
    <source>
        <strain evidence="3">CBS 506.95</strain>
    </source>
</reference>
<evidence type="ECO:0000313" key="4">
    <source>
        <dbReference type="Proteomes" id="UP000807306"/>
    </source>
</evidence>
<dbReference type="GO" id="GO:0005743">
    <property type="term" value="C:mitochondrial inner membrane"/>
    <property type="evidence" value="ECO:0007669"/>
    <property type="project" value="TreeGrafter"/>
</dbReference>
<evidence type="ECO:0000256" key="1">
    <source>
        <dbReference type="SAM" id="MobiDB-lite"/>
    </source>
</evidence>
<dbReference type="AlphaFoldDB" id="A0A9P6JJM5"/>
<dbReference type="GO" id="GO:0006813">
    <property type="term" value="P:potassium ion transport"/>
    <property type="evidence" value="ECO:0007669"/>
    <property type="project" value="TreeGrafter"/>
</dbReference>
<gene>
    <name evidence="3" type="ORF">CPB83DRAFT_691033</name>
</gene>
<protein>
    <submittedName>
        <fullName evidence="3">Mitochondrial K+-H+ exchange-related-domain-containing protein</fullName>
    </submittedName>
</protein>
<dbReference type="EMBL" id="MU157918">
    <property type="protein sequence ID" value="KAF9523426.1"/>
    <property type="molecule type" value="Genomic_DNA"/>
</dbReference>
<dbReference type="GO" id="GO:1902600">
    <property type="term" value="P:proton transmembrane transport"/>
    <property type="evidence" value="ECO:0007669"/>
    <property type="project" value="TreeGrafter"/>
</dbReference>
<feature type="transmembrane region" description="Helical" evidence="2">
    <location>
        <begin position="221"/>
        <end position="250"/>
    </location>
</feature>
<keyword evidence="2" id="KW-1133">Transmembrane helix</keyword>
<dbReference type="PANTHER" id="PTHR28062:SF1">
    <property type="entry name" value="TRANSMEMBRANE PROTEIN"/>
    <property type="match status" value="1"/>
</dbReference>
<keyword evidence="2" id="KW-0472">Membrane</keyword>
<dbReference type="PANTHER" id="PTHR28062">
    <property type="entry name" value="K+-H+ EXCHANGE-LIKE PROTEIN"/>
    <property type="match status" value="1"/>
</dbReference>
<dbReference type="OrthoDB" id="5562676at2759"/>
<keyword evidence="2" id="KW-0812">Transmembrane</keyword>
<feature type="region of interest" description="Disordered" evidence="1">
    <location>
        <begin position="345"/>
        <end position="433"/>
    </location>
</feature>
<dbReference type="Proteomes" id="UP000807306">
    <property type="component" value="Unassembled WGS sequence"/>
</dbReference>
<proteinExistence type="predicted"/>
<feature type="compositionally biased region" description="Low complexity" evidence="1">
    <location>
        <begin position="64"/>
        <end position="88"/>
    </location>
</feature>
<name>A0A9P6JJM5_9AGAR</name>
<feature type="compositionally biased region" description="Low complexity" evidence="1">
    <location>
        <begin position="345"/>
        <end position="389"/>
    </location>
</feature>
<comment type="caution">
    <text evidence="3">The sequence shown here is derived from an EMBL/GenBank/DDBJ whole genome shotgun (WGS) entry which is preliminary data.</text>
</comment>
<evidence type="ECO:0000313" key="3">
    <source>
        <dbReference type="EMBL" id="KAF9523426.1"/>
    </source>
</evidence>
<keyword evidence="4" id="KW-1185">Reference proteome</keyword>